<keyword evidence="3" id="KW-1185">Reference proteome</keyword>
<feature type="region of interest" description="Disordered" evidence="1">
    <location>
        <begin position="805"/>
        <end position="825"/>
    </location>
</feature>
<name>A0ABD3MEW6_9STRA</name>
<evidence type="ECO:0000256" key="1">
    <source>
        <dbReference type="SAM" id="MobiDB-lite"/>
    </source>
</evidence>
<reference evidence="2 3" key="1">
    <citation type="submission" date="2024-10" db="EMBL/GenBank/DDBJ databases">
        <title>Updated reference genomes for cyclostephanoid diatoms.</title>
        <authorList>
            <person name="Roberts W.R."/>
            <person name="Alverson A.J."/>
        </authorList>
    </citation>
    <scope>NUCLEOTIDE SEQUENCE [LARGE SCALE GENOMIC DNA]</scope>
    <source>
        <strain evidence="2 3">AJA232-27</strain>
    </source>
</reference>
<proteinExistence type="predicted"/>
<gene>
    <name evidence="2" type="ORF">ACHAWU_008171</name>
</gene>
<feature type="compositionally biased region" description="Acidic residues" evidence="1">
    <location>
        <begin position="68"/>
        <end position="94"/>
    </location>
</feature>
<protein>
    <submittedName>
        <fullName evidence="2">Uncharacterized protein</fullName>
    </submittedName>
</protein>
<dbReference type="Proteomes" id="UP001530293">
    <property type="component" value="Unassembled WGS sequence"/>
</dbReference>
<dbReference type="AlphaFoldDB" id="A0ABD3MEW6"/>
<evidence type="ECO:0000313" key="3">
    <source>
        <dbReference type="Proteomes" id="UP001530293"/>
    </source>
</evidence>
<feature type="region of interest" description="Disordered" evidence="1">
    <location>
        <begin position="62"/>
        <end position="94"/>
    </location>
</feature>
<sequence>MKTDETLTSTCDNVYDVAGGRKTTTDTEAILAGGEDVMKGSEVAVLVSVGKDDAVDFTYEVESVPSLESEDDDDDDEEWESDEEEEDDDAEDAELDEGLAERLRILADARALKNLAVAFLHPEMPVMVSDPTVYGRNYFGRPSAIEQMTDEEADEEVDILEDARALKMAAVAYLHPEIGVSFTDGACFGRNYFNRPSAPEVESVEEANERARVLAEAAALKKLAVDYMHPEIGVTSTDGTCFGRNYFNRPSAPETEEDEFADERAEILAEAAALKKLAIDYMHPEVGVKTTDSTVFGRNYFNRYSAPEIEDVEVAAERARVLAEAAALKKAVVDYTHPEVGVTSTDATIFGRNYFNRPSAPETEEDEYADERAEILAEAAALKKLAVDYMHPEVGVTSTDGACFGRNYFNRFSAPDTEDVEVAAERARILAEAAALKKSAIDYMHPEVGVTTNDATVFGRNYFSRPSAPETEKDEFADERAEILAEAAALKQLAVDYLHPEVGVTSTDGACFGRNYFNRYSAPETEDMEVAAMRARVLAEAAALKKLAIEYMHPEVGITSTDATVFGRNYFNRPSAPETEEDEYADERAEILAECSALKKLAVDYLHPEVGVTSTDGACFGRNYFNRPSAPETEEDEVADERARVLAEAAALKKAAIDYLHPEIGVTSTDGACFGRNYFNRYSASETEDAEVVNERACILAEAAALKKLAVDYMHPEVGVTSTDGACFGRNYFNRYSAPETEDEELAIEEAHVLAEAAALKKSAVDYMHPEVGVKTTDSTAFGRNYFNQEASALEKLAAAVKGAKLPSTKSSSSDNDLGKTKKSASSVNLFGLSEDVV</sequence>
<organism evidence="2 3">
    <name type="scientific">Discostella pseudostelligera</name>
    <dbReference type="NCBI Taxonomy" id="259834"/>
    <lineage>
        <taxon>Eukaryota</taxon>
        <taxon>Sar</taxon>
        <taxon>Stramenopiles</taxon>
        <taxon>Ochrophyta</taxon>
        <taxon>Bacillariophyta</taxon>
        <taxon>Coscinodiscophyceae</taxon>
        <taxon>Thalassiosirophycidae</taxon>
        <taxon>Stephanodiscales</taxon>
        <taxon>Stephanodiscaceae</taxon>
        <taxon>Discostella</taxon>
    </lineage>
</organism>
<accession>A0ABD3MEW6</accession>
<evidence type="ECO:0000313" key="2">
    <source>
        <dbReference type="EMBL" id="KAL3762468.1"/>
    </source>
</evidence>
<comment type="caution">
    <text evidence="2">The sequence shown here is derived from an EMBL/GenBank/DDBJ whole genome shotgun (WGS) entry which is preliminary data.</text>
</comment>
<dbReference type="EMBL" id="JALLBG020000135">
    <property type="protein sequence ID" value="KAL3762468.1"/>
    <property type="molecule type" value="Genomic_DNA"/>
</dbReference>